<accession>G0V3J9</accession>
<organism evidence="4 5">
    <name type="scientific">Caloramator australicus RC3</name>
    <dbReference type="NCBI Taxonomy" id="857293"/>
    <lineage>
        <taxon>Bacteria</taxon>
        <taxon>Bacillati</taxon>
        <taxon>Bacillota</taxon>
        <taxon>Clostridia</taxon>
        <taxon>Eubacteriales</taxon>
        <taxon>Clostridiaceae</taxon>
        <taxon>Caloramator</taxon>
    </lineage>
</organism>
<reference evidence="4 5" key="1">
    <citation type="journal article" date="2011" name="J. Bacteriol.">
        <title>Draft genome sequence of Caloramator australicus strain RC3T, a thermoanaerobe from the Great Artesian Basin of Australia.</title>
        <authorList>
            <person name="Ogg C.D."/>
            <person name="Patel B.K.C."/>
        </authorList>
    </citation>
    <scope>NUCLEOTIDE SEQUENCE [LARGE SCALE GENOMIC DNA]</scope>
    <source>
        <strain evidence="4 5">RC3</strain>
    </source>
</reference>
<dbReference type="InterPro" id="IPR004843">
    <property type="entry name" value="Calcineurin-like_PHP"/>
</dbReference>
<dbReference type="PANTHER" id="PTHR40446">
    <property type="entry name" value="N-ACETYLGLUCOSAMINE-1-PHOSPHODIESTER ALPHA-N-ACETYLGLUCOSAMINIDASE"/>
    <property type="match status" value="1"/>
</dbReference>
<dbReference type="OrthoDB" id="9809781at2"/>
<feature type="domain" description="Calcineurin-like phosphoesterase" evidence="2">
    <location>
        <begin position="953"/>
        <end position="1128"/>
    </location>
</feature>
<dbReference type="eggNOG" id="COG4632">
    <property type="taxonomic scope" value="Bacteria"/>
</dbReference>
<dbReference type="Gene3D" id="3.60.21.10">
    <property type="match status" value="1"/>
</dbReference>
<dbReference type="PANTHER" id="PTHR40446:SF2">
    <property type="entry name" value="N-ACETYLGLUCOSAMINE-1-PHOSPHODIESTER ALPHA-N-ACETYLGLUCOSAMINIDASE"/>
    <property type="match status" value="1"/>
</dbReference>
<dbReference type="InterPro" id="IPR018711">
    <property type="entry name" value="NAGPA"/>
</dbReference>
<name>G0V3J9_9CLOT</name>
<evidence type="ECO:0000313" key="5">
    <source>
        <dbReference type="Proteomes" id="UP000007652"/>
    </source>
</evidence>
<dbReference type="eggNOG" id="COG1409">
    <property type="taxonomic scope" value="Bacteria"/>
</dbReference>
<evidence type="ECO:0000313" key="4">
    <source>
        <dbReference type="EMBL" id="CCC57689.1"/>
    </source>
</evidence>
<dbReference type="GO" id="GO:0016787">
    <property type="term" value="F:hydrolase activity"/>
    <property type="evidence" value="ECO:0007669"/>
    <property type="project" value="InterPro"/>
</dbReference>
<dbReference type="RefSeq" id="WP_008907412.1">
    <property type="nucleotide sequence ID" value="NZ_CAKP01000001.1"/>
</dbReference>
<dbReference type="Gene3D" id="2.60.120.260">
    <property type="entry name" value="Galactose-binding domain-like"/>
    <property type="match status" value="1"/>
</dbReference>
<evidence type="ECO:0000256" key="1">
    <source>
        <dbReference type="SAM" id="SignalP"/>
    </source>
</evidence>
<feature type="domain" description="Phosphodiester glycosidase" evidence="3">
    <location>
        <begin position="260"/>
        <end position="401"/>
    </location>
</feature>
<evidence type="ECO:0000259" key="3">
    <source>
        <dbReference type="Pfam" id="PF09992"/>
    </source>
</evidence>
<keyword evidence="1" id="KW-0732">Signal</keyword>
<dbReference type="STRING" id="857293.CAAU_0039"/>
<dbReference type="Pfam" id="PF09992">
    <property type="entry name" value="NAGPA"/>
    <property type="match status" value="1"/>
</dbReference>
<sequence length="1361" mass="153101">MKKASRILSIALSTLILLSNVAYSKTKNSETEIYKTEIAKGITYTRKYIQNSDRKNLYILNADLNNKNIELVFSKAEDKVKKSDTLTNQIEREQIKGKKVVAGINADMFEMTSGFSTGPQVRDGFILTGFSSRSEENIYPVFGLTKEGIPFIDYIHMQASLTILESNASISIDNVNREKFKESIILLNNLLNDERKVDFKDYYKNGALTVIKGISQIELGKEYEGVVVDLGVNKKDIIIPKDSIVLASNGKKFNWVKDNLKVGDKVKIKVEFDKPIKDVIGTYAFIVKDGKALTSQEIINNGANPTHVNSKRARTAIGITNDNKIIAVIVDYGNKDGYISDGATYQELGVYMKNLGAVNAVVLDGGGSTQMNIKFPWEDSSKVVSRLSDGRERNITNGILFVDNSGPSYVLNNIYFPENDVYIYKNSQYPLKLLGYDTNYNRVDLKEADIKWTIDKDLGKIVNGIFIAGNKAITGKIIAEYQGKRAILNINVVDKISELKISQNNLWMSINQKNKFGVEAKLNGKNVIVSESLISWSVNNNIGKIDKLGNFTALQKGKGEVVAKIGDKASKALIYVDVDEMIIDDFEHNESSRYFVEGLLSSKAETTDQKVKNGRYALKISYDLNEWDRRESLTSNLYPTFYDEKNNDLINLYVSHVKPKKISVWAYSEGTNAKVYVNLVDNNDNVYKIPFNTKLQNGKWTFLTADIPDVSIPLTFMNLSFVEDDKSLKGLSTIYLDDLKFIYNEGNDYTPPKVLEFKPKTMYTTNGRLTLRVNDDISGIDPNSINIKIDGKAYKGVYDEIHKEIYVDFIGLAEGNHILNVQLKDKAGNETSFEGNFNIVLEEDKEGPKITNLYPLNSSKVRTNMPRIGFNILDDKTGVNQNDIFLFIDSIQQNVFYDKTSGYGFALPKNPLSNGEHTLTIYARDQKGNVSDVVVSKFWVEDMNVISKKDIVIDVFADTHTKYYLDELIETSSKDNPDLILHAGDIVDGDTKEEWDGIKEVLSKVTKPFIITAGNHDSLNNSNELLINFGDSTQFYSYGNTNIITLNSSKMSSIYNTDPTQYEFLKRALSISNKKNIIILTHVPTRDFINKGYNMPERDNKLLKDIIFDYKSKNKDKNILVIFGHQHIFKKWNENGVDFLIAGNGSGKRYAKLEDGGYLGFARLYINDSITIKSVPVIEYLGIKDKKGQPINKIVLPKGNKQNIEILGYITFGSYNNIFNLTNLKDVEISIANQDPNVVSFKNWSFEARNVGLTTLTIKVGSTVLNIPVEVVDKEVPLTKIKFDKDNLTISNGKSYRLNIVGYDIYGNSHIIDNNKIKYLINGKIGIIKNGVLTVKGKRGIKGEVVAVYKDKKAVMKVQIK</sequence>
<dbReference type="EMBL" id="CAKP01000001">
    <property type="protein sequence ID" value="CCC57689.1"/>
    <property type="molecule type" value="Genomic_DNA"/>
</dbReference>
<feature type="chain" id="PRO_5003410462" evidence="1">
    <location>
        <begin position="25"/>
        <end position="1361"/>
    </location>
</feature>
<dbReference type="Proteomes" id="UP000007652">
    <property type="component" value="Unassembled WGS sequence"/>
</dbReference>
<keyword evidence="5" id="KW-1185">Reference proteome</keyword>
<dbReference type="InterPro" id="IPR029052">
    <property type="entry name" value="Metallo-depent_PP-like"/>
</dbReference>
<comment type="caution">
    <text evidence="4">The sequence shown here is derived from an EMBL/GenBank/DDBJ whole genome shotgun (WGS) entry which is preliminary data.</text>
</comment>
<evidence type="ECO:0000259" key="2">
    <source>
        <dbReference type="Pfam" id="PF00149"/>
    </source>
</evidence>
<dbReference type="Pfam" id="PF00149">
    <property type="entry name" value="Metallophos"/>
    <property type="match status" value="1"/>
</dbReference>
<dbReference type="SUPFAM" id="SSF56300">
    <property type="entry name" value="Metallo-dependent phosphatases"/>
    <property type="match status" value="1"/>
</dbReference>
<gene>
    <name evidence="4" type="ORF">CAAU_0039</name>
</gene>
<proteinExistence type="predicted"/>
<feature type="signal peptide" evidence="1">
    <location>
        <begin position="1"/>
        <end position="24"/>
    </location>
</feature>
<protein>
    <submittedName>
        <fullName evidence="4">Metallophosphoesterase, calcineurin superfamily</fullName>
    </submittedName>
</protein>